<reference evidence="2 5" key="2">
    <citation type="submission" date="2020-08" db="EMBL/GenBank/DDBJ databases">
        <title>Genome public.</title>
        <authorList>
            <person name="Liu C."/>
            <person name="Sun Q."/>
        </authorList>
    </citation>
    <scope>NUCLEOTIDE SEQUENCE [LARGE SCALE GENOMIC DNA]</scope>
    <source>
        <strain evidence="2 5">426_9</strain>
    </source>
</reference>
<dbReference type="PANTHER" id="PTHR30354:SF11">
    <property type="entry name" value="PERMEASE"/>
    <property type="match status" value="1"/>
</dbReference>
<accession>A0A3D8H9V8</accession>
<evidence type="ECO:0000313" key="2">
    <source>
        <dbReference type="EMBL" id="MBC8603467.1"/>
    </source>
</evidence>
<dbReference type="Proteomes" id="UP000629596">
    <property type="component" value="Unassembled WGS sequence"/>
</dbReference>
<evidence type="ECO:0000313" key="5">
    <source>
        <dbReference type="Proteomes" id="UP000629596"/>
    </source>
</evidence>
<feature type="transmembrane region" description="Helical" evidence="1">
    <location>
        <begin position="179"/>
        <end position="198"/>
    </location>
</feature>
<reference evidence="3 4" key="1">
    <citation type="submission" date="2018-07" db="EMBL/GenBank/DDBJ databases">
        <title>Parabacteroides acidifaciens nov. sp., isolated from human feces.</title>
        <authorList>
            <person name="Wang Y.J."/>
        </authorList>
    </citation>
    <scope>NUCLEOTIDE SEQUENCE [LARGE SCALE GENOMIC DNA]</scope>
    <source>
        <strain evidence="3 4">426-9</strain>
    </source>
</reference>
<gene>
    <name evidence="3" type="ORF">DWU89_17690</name>
    <name evidence="2" type="ORF">H8784_17290</name>
</gene>
<evidence type="ECO:0000313" key="3">
    <source>
        <dbReference type="EMBL" id="RDU47786.1"/>
    </source>
</evidence>
<dbReference type="RefSeq" id="WP_115500956.1">
    <property type="nucleotide sequence ID" value="NZ_JACRTI010000060.1"/>
</dbReference>
<sequence length="456" mass="47909">MADPATLLLVTVLAIGLLLVLVLWIKLHPFLSLLITAMFLGIASGMPLGKVTDSIQSGLGGTLGFVATVVGIGSIFGQILEASGGTEAIAKTLIRRFGKEKAHWSLSFAGFLIAIPVFFDVGFIILVPVVYALAKDTKKSTLFYAIPLLAGLAVTHTFIPPTPGPVAVADMLGADLGWVILVGAIIGLPVAIIAGPLFGKYIGNKIYVAPPPHVMEELEKGDRADEAHSLPSFGMVSAIIGIPLFLMVIKSMVELFIKLGYMGKGIFYEVTSFLGHPFTALILATLIAAWLLGTRRGYTRKELLDISTKALAPAGMIILIIGSGGAFKQMLIDSGVGDVLAQLISRTQFPPIILAFIIAAAVRIILGSATVSMITAAGIVGPILSAYSLSDMHCALIVISIASGATILSHVNDSGFWLVGKYLGLTEVQTLKSWTVMETIIALGGFGLALVLSLFV</sequence>
<feature type="transmembrane region" description="Helical" evidence="1">
    <location>
        <begin position="61"/>
        <end position="80"/>
    </location>
</feature>
<proteinExistence type="predicted"/>
<dbReference type="InterPro" id="IPR003474">
    <property type="entry name" value="Glcn_transporter"/>
</dbReference>
<organism evidence="3 4">
    <name type="scientific">Parabacteroides acidifaciens</name>
    <dbReference type="NCBI Taxonomy" id="2290935"/>
    <lineage>
        <taxon>Bacteria</taxon>
        <taxon>Pseudomonadati</taxon>
        <taxon>Bacteroidota</taxon>
        <taxon>Bacteroidia</taxon>
        <taxon>Bacteroidales</taxon>
        <taxon>Tannerellaceae</taxon>
        <taxon>Parabacteroides</taxon>
    </lineage>
</organism>
<feature type="transmembrane region" description="Helical" evidence="1">
    <location>
        <begin position="352"/>
        <end position="380"/>
    </location>
</feature>
<evidence type="ECO:0000313" key="4">
    <source>
        <dbReference type="Proteomes" id="UP000256321"/>
    </source>
</evidence>
<feature type="transmembrane region" description="Helical" evidence="1">
    <location>
        <begin position="233"/>
        <end position="253"/>
    </location>
</feature>
<dbReference type="AlphaFoldDB" id="A0A3D8H9V8"/>
<keyword evidence="1" id="KW-1133">Transmembrane helix</keyword>
<dbReference type="PIRSF" id="PIRSF002746">
    <property type="entry name" value="Gluconate_transporter"/>
    <property type="match status" value="1"/>
</dbReference>
<feature type="transmembrane region" description="Helical" evidence="1">
    <location>
        <begin position="31"/>
        <end position="49"/>
    </location>
</feature>
<dbReference type="EMBL" id="QREV01000060">
    <property type="protein sequence ID" value="RDU47786.1"/>
    <property type="molecule type" value="Genomic_DNA"/>
</dbReference>
<comment type="caution">
    <text evidence="3">The sequence shown here is derived from an EMBL/GenBank/DDBJ whole genome shotgun (WGS) entry which is preliminary data.</text>
</comment>
<dbReference type="Proteomes" id="UP000256321">
    <property type="component" value="Unassembled WGS sequence"/>
</dbReference>
<protein>
    <submittedName>
        <fullName evidence="3">Gluconate transporter</fullName>
    </submittedName>
</protein>
<evidence type="ECO:0000256" key="1">
    <source>
        <dbReference type="SAM" id="Phobius"/>
    </source>
</evidence>
<dbReference type="EMBL" id="JACRTI010000060">
    <property type="protein sequence ID" value="MBC8603467.1"/>
    <property type="molecule type" value="Genomic_DNA"/>
</dbReference>
<dbReference type="GO" id="GO:0005886">
    <property type="term" value="C:plasma membrane"/>
    <property type="evidence" value="ECO:0007669"/>
    <property type="project" value="TreeGrafter"/>
</dbReference>
<feature type="transmembrane region" description="Helical" evidence="1">
    <location>
        <begin position="392"/>
        <end position="411"/>
    </location>
</feature>
<keyword evidence="1" id="KW-0472">Membrane</keyword>
<dbReference type="NCBIfam" id="TIGR00791">
    <property type="entry name" value="gntP"/>
    <property type="match status" value="1"/>
</dbReference>
<keyword evidence="5" id="KW-1185">Reference proteome</keyword>
<dbReference type="GO" id="GO:0015128">
    <property type="term" value="F:gluconate transmembrane transporter activity"/>
    <property type="evidence" value="ECO:0007669"/>
    <property type="project" value="InterPro"/>
</dbReference>
<dbReference type="Pfam" id="PF02447">
    <property type="entry name" value="GntP_permease"/>
    <property type="match status" value="1"/>
</dbReference>
<feature type="transmembrane region" description="Helical" evidence="1">
    <location>
        <begin position="141"/>
        <end position="159"/>
    </location>
</feature>
<feature type="transmembrane region" description="Helical" evidence="1">
    <location>
        <begin position="314"/>
        <end position="332"/>
    </location>
</feature>
<keyword evidence="1" id="KW-0812">Transmembrane</keyword>
<feature type="transmembrane region" description="Helical" evidence="1">
    <location>
        <begin position="108"/>
        <end position="134"/>
    </location>
</feature>
<feature type="transmembrane region" description="Helical" evidence="1">
    <location>
        <begin position="7"/>
        <end position="25"/>
    </location>
</feature>
<name>A0A3D8H9V8_9BACT</name>
<feature type="transmembrane region" description="Helical" evidence="1">
    <location>
        <begin position="273"/>
        <end position="293"/>
    </location>
</feature>
<dbReference type="PANTHER" id="PTHR30354">
    <property type="entry name" value="GNT FAMILY GLUCONATE TRANSPORTER"/>
    <property type="match status" value="1"/>
</dbReference>
<feature type="transmembrane region" description="Helical" evidence="1">
    <location>
        <begin position="431"/>
        <end position="455"/>
    </location>
</feature>